<proteinExistence type="predicted"/>
<evidence type="ECO:0000313" key="2">
    <source>
        <dbReference type="EMBL" id="ADV82553.1"/>
    </source>
</evidence>
<keyword evidence="1" id="KW-0732">Signal</keyword>
<dbReference type="HOGENOM" id="CLU_070775_1_0_0"/>
<protein>
    <recommendedName>
        <fullName evidence="4">Lipoprotein</fullName>
    </recommendedName>
</protein>
<dbReference type="OrthoDB" id="115473at2"/>
<keyword evidence="3" id="KW-1185">Reference proteome</keyword>
<dbReference type="STRING" id="401053.AciPR4_1746"/>
<sequence length="243" mass="26564">MKANPLRFRYLNSMLSAFLILGAVHAVAETALPDTPSVNRTSVSSSAQPLDDRPGTSFFSTFRSYDAAIQLGPQTPREKLAVGISSSFGPSGILFSGAKAGLGQASNTYPAFRQGAQGYGRYYWHAFADQAVENITVQSLLPIALKQDSRYYGLGHGGIARRTGYALSRVLITRTDGQRQTFNASEVIGAGAAAGISTAYYPDQYRTWTKTGQRWLSNVLVDGGFMVVREFWPDVSRKLFRRN</sequence>
<evidence type="ECO:0000256" key="1">
    <source>
        <dbReference type="SAM" id="SignalP"/>
    </source>
</evidence>
<feature type="chain" id="PRO_5003228974" description="Lipoprotein" evidence="1">
    <location>
        <begin position="29"/>
        <end position="243"/>
    </location>
</feature>
<organism evidence="2 3">
    <name type="scientific">Terriglobus saanensis (strain ATCC BAA-1853 / DSM 23119 / SP1PR4)</name>
    <dbReference type="NCBI Taxonomy" id="401053"/>
    <lineage>
        <taxon>Bacteria</taxon>
        <taxon>Pseudomonadati</taxon>
        <taxon>Acidobacteriota</taxon>
        <taxon>Terriglobia</taxon>
        <taxon>Terriglobales</taxon>
        <taxon>Acidobacteriaceae</taxon>
        <taxon>Terriglobus</taxon>
    </lineage>
</organism>
<evidence type="ECO:0000313" key="3">
    <source>
        <dbReference type="Proteomes" id="UP000006844"/>
    </source>
</evidence>
<evidence type="ECO:0008006" key="4">
    <source>
        <dbReference type="Google" id="ProtNLM"/>
    </source>
</evidence>
<dbReference type="Proteomes" id="UP000006844">
    <property type="component" value="Chromosome"/>
</dbReference>
<reference evidence="2 3" key="1">
    <citation type="journal article" date="2012" name="Stand. Genomic Sci.">
        <title>Complete genome sequence of Terriglobus saanensis type strain SP1PR4(T), an Acidobacteria from tundra soil.</title>
        <authorList>
            <person name="Rawat S.R."/>
            <person name="Mannisto M.K."/>
            <person name="Starovoytov V."/>
            <person name="Goodwin L."/>
            <person name="Nolan M."/>
            <person name="Hauser L."/>
            <person name="Land M."/>
            <person name="Davenport K.W."/>
            <person name="Woyke T."/>
            <person name="Haggblom M.M."/>
        </authorList>
    </citation>
    <scope>NUCLEOTIDE SEQUENCE</scope>
    <source>
        <strain evidence="3">ATCC BAA-1853 / DSM 23119 / SP1PR4</strain>
    </source>
</reference>
<dbReference type="RefSeq" id="WP_013568286.1">
    <property type="nucleotide sequence ID" value="NC_014963.1"/>
</dbReference>
<dbReference type="EMBL" id="CP002467">
    <property type="protein sequence ID" value="ADV82553.1"/>
    <property type="molecule type" value="Genomic_DNA"/>
</dbReference>
<dbReference type="AlphaFoldDB" id="E8V462"/>
<dbReference type="KEGG" id="tsa:AciPR4_1746"/>
<gene>
    <name evidence="2" type="ordered locus">AciPR4_1746</name>
</gene>
<feature type="signal peptide" evidence="1">
    <location>
        <begin position="1"/>
        <end position="28"/>
    </location>
</feature>
<name>E8V462_TERSS</name>
<accession>E8V462</accession>